<name>A0A0C3FQA8_PILCF</name>
<evidence type="ECO:0000313" key="1">
    <source>
        <dbReference type="EMBL" id="KIM81899.1"/>
    </source>
</evidence>
<evidence type="ECO:0000313" key="2">
    <source>
        <dbReference type="Proteomes" id="UP000054166"/>
    </source>
</evidence>
<sequence length="79" mass="9062">MGDLFLYVSQGDGNSTSVIHLPVWINCVQHERKMTRVKSVRSTNGKRCLGFRLFLGRDDNNDGAFSFSFFKRCTDTRQV</sequence>
<reference evidence="1 2" key="1">
    <citation type="submission" date="2014-04" db="EMBL/GenBank/DDBJ databases">
        <authorList>
            <consortium name="DOE Joint Genome Institute"/>
            <person name="Kuo A."/>
            <person name="Tarkka M."/>
            <person name="Buscot F."/>
            <person name="Kohler A."/>
            <person name="Nagy L.G."/>
            <person name="Floudas D."/>
            <person name="Copeland A."/>
            <person name="Barry K.W."/>
            <person name="Cichocki N."/>
            <person name="Veneault-Fourrey C."/>
            <person name="LaButti K."/>
            <person name="Lindquist E.A."/>
            <person name="Lipzen A."/>
            <person name="Lundell T."/>
            <person name="Morin E."/>
            <person name="Murat C."/>
            <person name="Sun H."/>
            <person name="Tunlid A."/>
            <person name="Henrissat B."/>
            <person name="Grigoriev I.V."/>
            <person name="Hibbett D.S."/>
            <person name="Martin F."/>
            <person name="Nordberg H.P."/>
            <person name="Cantor M.N."/>
            <person name="Hua S.X."/>
        </authorList>
    </citation>
    <scope>NUCLEOTIDE SEQUENCE [LARGE SCALE GENOMIC DNA]</scope>
    <source>
        <strain evidence="1 2">F 1598</strain>
    </source>
</reference>
<dbReference type="EMBL" id="KN832997">
    <property type="protein sequence ID" value="KIM81899.1"/>
    <property type="molecule type" value="Genomic_DNA"/>
</dbReference>
<keyword evidence="2" id="KW-1185">Reference proteome</keyword>
<protein>
    <submittedName>
        <fullName evidence="1">Uncharacterized protein</fullName>
    </submittedName>
</protein>
<dbReference type="Proteomes" id="UP000054166">
    <property type="component" value="Unassembled WGS sequence"/>
</dbReference>
<accession>A0A0C3FQA8</accession>
<gene>
    <name evidence="1" type="ORF">PILCRDRAFT_821258</name>
</gene>
<dbReference type="HOGENOM" id="CLU_2606865_0_0_1"/>
<reference evidence="2" key="2">
    <citation type="submission" date="2015-01" db="EMBL/GenBank/DDBJ databases">
        <title>Evolutionary Origins and Diversification of the Mycorrhizal Mutualists.</title>
        <authorList>
            <consortium name="DOE Joint Genome Institute"/>
            <consortium name="Mycorrhizal Genomics Consortium"/>
            <person name="Kohler A."/>
            <person name="Kuo A."/>
            <person name="Nagy L.G."/>
            <person name="Floudas D."/>
            <person name="Copeland A."/>
            <person name="Barry K.W."/>
            <person name="Cichocki N."/>
            <person name="Veneault-Fourrey C."/>
            <person name="LaButti K."/>
            <person name="Lindquist E.A."/>
            <person name="Lipzen A."/>
            <person name="Lundell T."/>
            <person name="Morin E."/>
            <person name="Murat C."/>
            <person name="Riley R."/>
            <person name="Ohm R."/>
            <person name="Sun H."/>
            <person name="Tunlid A."/>
            <person name="Henrissat B."/>
            <person name="Grigoriev I.V."/>
            <person name="Hibbett D.S."/>
            <person name="Martin F."/>
        </authorList>
    </citation>
    <scope>NUCLEOTIDE SEQUENCE [LARGE SCALE GENOMIC DNA]</scope>
    <source>
        <strain evidence="2">F 1598</strain>
    </source>
</reference>
<organism evidence="1 2">
    <name type="scientific">Piloderma croceum (strain F 1598)</name>
    <dbReference type="NCBI Taxonomy" id="765440"/>
    <lineage>
        <taxon>Eukaryota</taxon>
        <taxon>Fungi</taxon>
        <taxon>Dikarya</taxon>
        <taxon>Basidiomycota</taxon>
        <taxon>Agaricomycotina</taxon>
        <taxon>Agaricomycetes</taxon>
        <taxon>Agaricomycetidae</taxon>
        <taxon>Atheliales</taxon>
        <taxon>Atheliaceae</taxon>
        <taxon>Piloderma</taxon>
    </lineage>
</organism>
<dbReference type="AlphaFoldDB" id="A0A0C3FQA8"/>
<proteinExistence type="predicted"/>
<dbReference type="InParanoid" id="A0A0C3FQA8"/>